<reference evidence="12 13" key="1">
    <citation type="journal article" date="2016" name="Nat. Commun.">
        <title>Thousands of microbial genomes shed light on interconnected biogeochemical processes in an aquifer system.</title>
        <authorList>
            <person name="Anantharaman K."/>
            <person name="Brown C.T."/>
            <person name="Hug L.A."/>
            <person name="Sharon I."/>
            <person name="Castelle C.J."/>
            <person name="Probst A.J."/>
            <person name="Thomas B.C."/>
            <person name="Singh A."/>
            <person name="Wilkins M.J."/>
            <person name="Karaoz U."/>
            <person name="Brodie E.L."/>
            <person name="Williams K.H."/>
            <person name="Hubbard S.S."/>
            <person name="Banfield J.F."/>
        </authorList>
    </citation>
    <scope>NUCLEOTIDE SEQUENCE [LARGE SCALE GENOMIC DNA]</scope>
</reference>
<dbReference type="GO" id="GO:0016491">
    <property type="term" value="F:oxidoreductase activity"/>
    <property type="evidence" value="ECO:0007669"/>
    <property type="project" value="UniProtKB-KW"/>
</dbReference>
<evidence type="ECO:0000313" key="13">
    <source>
        <dbReference type="Proteomes" id="UP000179686"/>
    </source>
</evidence>
<evidence type="ECO:0000256" key="8">
    <source>
        <dbReference type="ARBA" id="ARBA00023157"/>
    </source>
</evidence>
<dbReference type="Pfam" id="PF07884">
    <property type="entry name" value="VKOR"/>
    <property type="match status" value="1"/>
</dbReference>
<dbReference type="STRING" id="1801752.A3J61_00140"/>
<evidence type="ECO:0000256" key="5">
    <source>
        <dbReference type="ARBA" id="ARBA00022989"/>
    </source>
</evidence>
<keyword evidence="9" id="KW-0676">Redox-active center</keyword>
<dbReference type="PANTHER" id="PTHR34573:SF1">
    <property type="entry name" value="VITAMIN K EPOXIDE REDUCTASE DOMAIN-CONTAINING PROTEIN"/>
    <property type="match status" value="1"/>
</dbReference>
<dbReference type="InterPro" id="IPR038354">
    <property type="entry name" value="VKOR_sf"/>
</dbReference>
<comment type="subcellular location">
    <subcellularLocation>
        <location evidence="1">Membrane</location>
        <topology evidence="1">Multi-pass membrane protein</topology>
    </subcellularLocation>
</comment>
<dbReference type="CDD" id="cd12916">
    <property type="entry name" value="VKOR_1"/>
    <property type="match status" value="1"/>
</dbReference>
<feature type="domain" description="Vitamin K epoxide reductase" evidence="11">
    <location>
        <begin position="4"/>
        <end position="135"/>
    </location>
</feature>
<keyword evidence="7 10" id="KW-0472">Membrane</keyword>
<keyword evidence="8" id="KW-1015">Disulfide bond</keyword>
<gene>
    <name evidence="12" type="ORF">A3J61_00140</name>
</gene>
<keyword evidence="4" id="KW-0874">Quinone</keyword>
<keyword evidence="3 10" id="KW-0812">Transmembrane</keyword>
<dbReference type="Gene3D" id="1.20.1440.130">
    <property type="entry name" value="VKOR domain"/>
    <property type="match status" value="1"/>
</dbReference>
<evidence type="ECO:0000256" key="6">
    <source>
        <dbReference type="ARBA" id="ARBA00023002"/>
    </source>
</evidence>
<accession>A0A1F6VSR9</accession>
<feature type="transmembrane region" description="Helical" evidence="10">
    <location>
        <begin position="116"/>
        <end position="136"/>
    </location>
</feature>
<dbReference type="GO" id="GO:0016020">
    <property type="term" value="C:membrane"/>
    <property type="evidence" value="ECO:0007669"/>
    <property type="project" value="UniProtKB-SubCell"/>
</dbReference>
<evidence type="ECO:0000256" key="7">
    <source>
        <dbReference type="ARBA" id="ARBA00023136"/>
    </source>
</evidence>
<dbReference type="PANTHER" id="PTHR34573">
    <property type="entry name" value="VKC DOMAIN-CONTAINING PROTEIN"/>
    <property type="match status" value="1"/>
</dbReference>
<evidence type="ECO:0000256" key="4">
    <source>
        <dbReference type="ARBA" id="ARBA00022719"/>
    </source>
</evidence>
<keyword evidence="5 10" id="KW-1133">Transmembrane helix</keyword>
<sequence length="156" mass="17061">MRNLKIIAIVFVVISALGFIDATYLTFQHFSGNIPPCTIDGCEIVLTSQYATIAGIPVALLGSIYYLTLLILSILFLDSKKVNILRLASYITIAGLGTSLYLVYLMFFVIQAVCQYCLVSATTSTLLFIAGLYVIFKTSKKQVANKQTISPVSNTQ</sequence>
<evidence type="ECO:0000256" key="3">
    <source>
        <dbReference type="ARBA" id="ARBA00022692"/>
    </source>
</evidence>
<evidence type="ECO:0000256" key="1">
    <source>
        <dbReference type="ARBA" id="ARBA00004141"/>
    </source>
</evidence>
<feature type="transmembrane region" description="Helical" evidence="10">
    <location>
        <begin position="53"/>
        <end position="77"/>
    </location>
</feature>
<proteinExistence type="inferred from homology"/>
<evidence type="ECO:0000256" key="10">
    <source>
        <dbReference type="SAM" id="Phobius"/>
    </source>
</evidence>
<protein>
    <recommendedName>
        <fullName evidence="11">Vitamin K epoxide reductase domain-containing protein</fullName>
    </recommendedName>
</protein>
<dbReference type="InterPro" id="IPR044698">
    <property type="entry name" value="VKOR/LTO1"/>
</dbReference>
<dbReference type="GO" id="GO:0048038">
    <property type="term" value="F:quinone binding"/>
    <property type="evidence" value="ECO:0007669"/>
    <property type="project" value="UniProtKB-KW"/>
</dbReference>
<keyword evidence="6" id="KW-0560">Oxidoreductase</keyword>
<dbReference type="SMART" id="SM00756">
    <property type="entry name" value="VKc"/>
    <property type="match status" value="1"/>
</dbReference>
<organism evidence="12 13">
    <name type="scientific">Candidatus Nomurabacteria bacterium RIFCSPHIGHO2_02_FULL_38_15</name>
    <dbReference type="NCBI Taxonomy" id="1801752"/>
    <lineage>
        <taxon>Bacteria</taxon>
        <taxon>Candidatus Nomuraibacteriota</taxon>
    </lineage>
</organism>
<dbReference type="Proteomes" id="UP000179686">
    <property type="component" value="Unassembled WGS sequence"/>
</dbReference>
<dbReference type="InterPro" id="IPR012932">
    <property type="entry name" value="VKOR"/>
</dbReference>
<comment type="similarity">
    <text evidence="2">Belongs to the VKOR family.</text>
</comment>
<evidence type="ECO:0000256" key="2">
    <source>
        <dbReference type="ARBA" id="ARBA00006214"/>
    </source>
</evidence>
<dbReference type="EMBL" id="MFUC01000001">
    <property type="protein sequence ID" value="OGI72688.1"/>
    <property type="molecule type" value="Genomic_DNA"/>
</dbReference>
<dbReference type="AlphaFoldDB" id="A0A1F6VSR9"/>
<feature type="transmembrane region" description="Helical" evidence="10">
    <location>
        <begin position="89"/>
        <end position="110"/>
    </location>
</feature>
<evidence type="ECO:0000259" key="11">
    <source>
        <dbReference type="SMART" id="SM00756"/>
    </source>
</evidence>
<comment type="caution">
    <text evidence="12">The sequence shown here is derived from an EMBL/GenBank/DDBJ whole genome shotgun (WGS) entry which is preliminary data.</text>
</comment>
<name>A0A1F6VSR9_9BACT</name>
<evidence type="ECO:0000256" key="9">
    <source>
        <dbReference type="ARBA" id="ARBA00023284"/>
    </source>
</evidence>
<evidence type="ECO:0000313" key="12">
    <source>
        <dbReference type="EMBL" id="OGI72688.1"/>
    </source>
</evidence>